<feature type="domain" description="Class III cytochrome C" evidence="8">
    <location>
        <begin position="477"/>
        <end position="543"/>
    </location>
</feature>
<dbReference type="EMBL" id="AP021875">
    <property type="protein sequence ID" value="BBO78105.1"/>
    <property type="molecule type" value="Genomic_DNA"/>
</dbReference>
<gene>
    <name evidence="10" type="primary">hmcA</name>
    <name evidence="10" type="ORF">DSCW_55220</name>
</gene>
<keyword evidence="5" id="KW-0249">Electron transport</keyword>
<feature type="domain" description="Class III cytochrome C" evidence="8">
    <location>
        <begin position="291"/>
        <end position="392"/>
    </location>
</feature>
<comment type="cofactor">
    <cofactor evidence="7">
        <name>heme c</name>
        <dbReference type="ChEBI" id="CHEBI:61717"/>
    </cofactor>
    <text evidence="7">Binds 4 heme c groups covalently per monomer.</text>
</comment>
<evidence type="ECO:0000313" key="10">
    <source>
        <dbReference type="EMBL" id="BBO78105.1"/>
    </source>
</evidence>
<feature type="domain" description="Cytochrome c7-like" evidence="9">
    <location>
        <begin position="60"/>
        <end position="136"/>
    </location>
</feature>
<proteinExistence type="predicted"/>
<dbReference type="Pfam" id="PF14522">
    <property type="entry name" value="Cytochrome_C7"/>
    <property type="match status" value="1"/>
</dbReference>
<dbReference type="AlphaFoldDB" id="A0A5K7ZBH9"/>
<feature type="binding site" description="axial binding residue" evidence="7">
    <location>
        <position position="236"/>
    </location>
    <ligand>
        <name>heme c</name>
        <dbReference type="ChEBI" id="CHEBI:61717"/>
        <label>1</label>
    </ligand>
    <ligandPart>
        <name>Fe</name>
        <dbReference type="ChEBI" id="CHEBI:18248"/>
    </ligandPart>
</feature>
<feature type="binding site" description="axial binding residue" evidence="7">
    <location>
        <position position="255"/>
    </location>
    <ligand>
        <name>heme c</name>
        <dbReference type="ChEBI" id="CHEBI:61717"/>
        <label>1</label>
    </ligand>
    <ligandPart>
        <name>Fe</name>
        <dbReference type="ChEBI" id="CHEBI:18248"/>
    </ligandPart>
</feature>
<reference evidence="10 11" key="1">
    <citation type="submission" date="2019-11" db="EMBL/GenBank/DDBJ databases">
        <title>Comparative genomics of hydrocarbon-degrading Desulfosarcina strains.</title>
        <authorList>
            <person name="Watanabe M."/>
            <person name="Kojima H."/>
            <person name="Fukui M."/>
        </authorList>
    </citation>
    <scope>NUCLEOTIDE SEQUENCE [LARGE SCALE GENOMIC DNA]</scope>
    <source>
        <strain evidence="10 11">PP31</strain>
    </source>
</reference>
<dbReference type="InterPro" id="IPR054813">
    <property type="entry name" value="HmcA"/>
</dbReference>
<evidence type="ECO:0000256" key="6">
    <source>
        <dbReference type="ARBA" id="ARBA00023004"/>
    </source>
</evidence>
<keyword evidence="4" id="KW-0732">Signal</keyword>
<feature type="binding site" description="axial binding residue" evidence="7">
    <location>
        <position position="184"/>
    </location>
    <ligand>
        <name>heme c</name>
        <dbReference type="ChEBI" id="CHEBI:61717"/>
        <label>1</label>
    </ligand>
    <ligandPart>
        <name>Fe</name>
        <dbReference type="ChEBI" id="CHEBI:18248"/>
    </ligandPart>
</feature>
<feature type="binding site" description="axial binding residue" evidence="7">
    <location>
        <position position="179"/>
    </location>
    <ligand>
        <name>heme c</name>
        <dbReference type="ChEBI" id="CHEBI:61717"/>
        <label>1</label>
    </ligand>
    <ligandPart>
        <name>Fe</name>
        <dbReference type="ChEBI" id="CHEBI:18248"/>
    </ligandPart>
</feature>
<dbReference type="SUPFAM" id="SSF48695">
    <property type="entry name" value="Multiheme cytochromes"/>
    <property type="match status" value="1"/>
</dbReference>
<evidence type="ECO:0000256" key="2">
    <source>
        <dbReference type="ARBA" id="ARBA00022617"/>
    </source>
</evidence>
<feature type="domain" description="Class III cytochrome C" evidence="8">
    <location>
        <begin position="178"/>
        <end position="255"/>
    </location>
</feature>
<evidence type="ECO:0000256" key="4">
    <source>
        <dbReference type="ARBA" id="ARBA00022729"/>
    </source>
</evidence>
<dbReference type="KEGG" id="dwd:DSCW_55220"/>
<dbReference type="PANTHER" id="PTHR35038:SF10">
    <property type="entry name" value="HIGH-MOLECULAR-WEIGHT CYTOCHROME C"/>
    <property type="match status" value="1"/>
</dbReference>
<evidence type="ECO:0000256" key="5">
    <source>
        <dbReference type="ARBA" id="ARBA00022982"/>
    </source>
</evidence>
<feature type="binding site" description="axial binding residue" evidence="7">
    <location>
        <position position="182"/>
    </location>
    <ligand>
        <name>heme c</name>
        <dbReference type="ChEBI" id="CHEBI:61717"/>
        <label>1</label>
    </ligand>
    <ligandPart>
        <name>Fe</name>
        <dbReference type="ChEBI" id="CHEBI:18248"/>
    </ligandPart>
</feature>
<dbReference type="InterPro" id="IPR020942">
    <property type="entry name" value="Cyt_c_III_dom"/>
</dbReference>
<dbReference type="CDD" id="cd08168">
    <property type="entry name" value="Cytochrom_C3"/>
    <property type="match status" value="4"/>
</dbReference>
<dbReference type="RefSeq" id="WP_155306774.1">
    <property type="nucleotide sequence ID" value="NZ_AP021875.1"/>
</dbReference>
<evidence type="ECO:0000256" key="7">
    <source>
        <dbReference type="PIRSR" id="PIRSR602322-1"/>
    </source>
</evidence>
<dbReference type="GO" id="GO:0020037">
    <property type="term" value="F:heme binding"/>
    <property type="evidence" value="ECO:0007669"/>
    <property type="project" value="InterPro"/>
</dbReference>
<keyword evidence="3 7" id="KW-0479">Metal-binding</keyword>
<dbReference type="Proteomes" id="UP000427769">
    <property type="component" value="Chromosome"/>
</dbReference>
<feature type="binding site" description="axial binding residue" evidence="7">
    <location>
        <position position="235"/>
    </location>
    <ligand>
        <name>heme c</name>
        <dbReference type="ChEBI" id="CHEBI:61717"/>
        <label>1</label>
    </ligand>
    <ligandPart>
        <name>Fe</name>
        <dbReference type="ChEBI" id="CHEBI:18248"/>
    </ligandPart>
</feature>
<dbReference type="NCBIfam" id="NF045713">
    <property type="entry name" value="CxxCH_16_HmcA"/>
    <property type="match status" value="1"/>
</dbReference>
<dbReference type="InterPro" id="IPR029467">
    <property type="entry name" value="Cyt_c7-like"/>
</dbReference>
<evidence type="ECO:0000256" key="3">
    <source>
        <dbReference type="ARBA" id="ARBA00022723"/>
    </source>
</evidence>
<feature type="binding site" description="axial binding residue" evidence="7">
    <location>
        <position position="254"/>
    </location>
    <ligand>
        <name>heme c</name>
        <dbReference type="ChEBI" id="CHEBI:61717"/>
        <label>1</label>
    </ligand>
    <ligandPart>
        <name>Fe</name>
        <dbReference type="ChEBI" id="CHEBI:18248"/>
    </ligandPart>
</feature>
<dbReference type="PANTHER" id="PTHR35038">
    <property type="entry name" value="DISSIMILATORY SULFITE REDUCTASE SIRA"/>
    <property type="match status" value="1"/>
</dbReference>
<dbReference type="GO" id="GO:0046872">
    <property type="term" value="F:metal ion binding"/>
    <property type="evidence" value="ECO:0007669"/>
    <property type="project" value="UniProtKB-KW"/>
</dbReference>
<sequence>MLHDIGKMRLLMGLLAVSGMVFFAFQAVGSGPEKASGSLRSDLVEITTRLPKGRSEMERVIFQHDRHTAVLAEDSCASCHPKTEKGIVFRFRQIEPVAPEEAKDLYHEGCISCHKETKAAGKDSGPLAADCRVCHKDDTKYASGWSEIIFSKSLHYRHVASNAIRPIDGATARKDGGNCSACHHAFDLKAEKLAYARGEEGSCGYCHKSVATRDDMIRRNVPAIREASHVSCVGCHTDRAVEKKKGGPTTCAGCHDKIERAKYKVVEEIPRLNRNQPDAVLLATGLKMAAAEGTQPKAVVDAVAFNHVSHEKGVESCKTCHHASLESCGSCHTPGGDEKGGYVRLGQAMHGQGANASCVSCHETSKQNSSCAGCHNQMPAKKFQDTNCRLCHNIDPVTITPFAGDKDGCARIAAEEVAARTRTLPMVARKDIPETVTIDAMVNRFEAVKLPHGKIVQAIYDSLGDNRMACYFHREPTTLCQGCHHHSPASLKPPRCASCHGEPFVEGPGGRPGLQGAYHLQCIGCHEDMGIEKPSANDCSACHAKRKQGGTPRATSQ</sequence>
<evidence type="ECO:0000313" key="11">
    <source>
        <dbReference type="Proteomes" id="UP000427769"/>
    </source>
</evidence>
<evidence type="ECO:0000259" key="8">
    <source>
        <dbReference type="Pfam" id="PF02085"/>
    </source>
</evidence>
<keyword evidence="6 7" id="KW-0408">Iron</keyword>
<dbReference type="PRINTS" id="PR00609">
    <property type="entry name" value="CYTOCHROMEC3"/>
</dbReference>
<dbReference type="Gene3D" id="3.90.10.10">
    <property type="entry name" value="Cytochrome C3"/>
    <property type="match status" value="4"/>
</dbReference>
<evidence type="ECO:0000256" key="1">
    <source>
        <dbReference type="ARBA" id="ARBA00022448"/>
    </source>
</evidence>
<dbReference type="Pfam" id="PF02085">
    <property type="entry name" value="Cytochrom_CIII"/>
    <property type="match status" value="3"/>
</dbReference>
<accession>A0A5K7ZBH9</accession>
<feature type="binding site" description="axial binding residue" evidence="7">
    <location>
        <position position="251"/>
    </location>
    <ligand>
        <name>heme c</name>
        <dbReference type="ChEBI" id="CHEBI:61717"/>
        <label>1</label>
    </ligand>
    <ligandPart>
        <name>Fe</name>
        <dbReference type="ChEBI" id="CHEBI:18248"/>
    </ligandPart>
</feature>
<name>A0A5K7ZBH9_9BACT</name>
<keyword evidence="2 7" id="KW-0349">Heme</keyword>
<dbReference type="GO" id="GO:0009055">
    <property type="term" value="F:electron transfer activity"/>
    <property type="evidence" value="ECO:0007669"/>
    <property type="project" value="InterPro"/>
</dbReference>
<dbReference type="OrthoDB" id="5427780at2"/>
<dbReference type="InterPro" id="IPR002322">
    <property type="entry name" value="Cyt_c_III"/>
</dbReference>
<dbReference type="InterPro" id="IPR036280">
    <property type="entry name" value="Multihaem_cyt_sf"/>
</dbReference>
<feature type="binding site" description="axial binding residue" evidence="7">
    <location>
        <position position="232"/>
    </location>
    <ligand>
        <name>heme c</name>
        <dbReference type="ChEBI" id="CHEBI:61717"/>
        <label>1</label>
    </ligand>
    <ligandPart>
        <name>Fe</name>
        <dbReference type="ChEBI" id="CHEBI:18248"/>
    </ligandPart>
</feature>
<keyword evidence="1" id="KW-0813">Transport</keyword>
<protein>
    <submittedName>
        <fullName evidence="10">High-molecular-weight cytochrome c</fullName>
    </submittedName>
</protein>
<dbReference type="InterPro" id="IPR051829">
    <property type="entry name" value="Multiheme_Cytochr_ET"/>
</dbReference>
<feature type="binding site" description="axial binding residue" evidence="7">
    <location>
        <position position="183"/>
    </location>
    <ligand>
        <name>heme c</name>
        <dbReference type="ChEBI" id="CHEBI:61717"/>
        <label>1</label>
    </ligand>
    <ligandPart>
        <name>Fe</name>
        <dbReference type="ChEBI" id="CHEBI:18248"/>
    </ligandPart>
</feature>
<keyword evidence="11" id="KW-1185">Reference proteome</keyword>
<evidence type="ECO:0000259" key="9">
    <source>
        <dbReference type="Pfam" id="PF14522"/>
    </source>
</evidence>
<organism evidence="10 11">
    <name type="scientific">Desulfosarcina widdelii</name>
    <dbReference type="NCBI Taxonomy" id="947919"/>
    <lineage>
        <taxon>Bacteria</taxon>
        <taxon>Pseudomonadati</taxon>
        <taxon>Thermodesulfobacteriota</taxon>
        <taxon>Desulfobacteria</taxon>
        <taxon>Desulfobacterales</taxon>
        <taxon>Desulfosarcinaceae</taxon>
        <taxon>Desulfosarcina</taxon>
    </lineage>
</organism>